<comment type="caution">
    <text evidence="2">The sequence shown here is derived from an EMBL/GenBank/DDBJ whole genome shotgun (WGS) entry which is preliminary data.</text>
</comment>
<keyword evidence="1" id="KW-1133">Transmembrane helix</keyword>
<dbReference type="Proteomes" id="UP001431235">
    <property type="component" value="Unassembled WGS sequence"/>
</dbReference>
<keyword evidence="1" id="KW-0812">Transmembrane</keyword>
<protein>
    <submittedName>
        <fullName evidence="2">Type IV pilus modification protein PilV</fullName>
    </submittedName>
</protein>
<dbReference type="EMBL" id="JAIKTS010000001">
    <property type="protein sequence ID" value="MCL7714195.1"/>
    <property type="molecule type" value="Genomic_DNA"/>
</dbReference>
<organism evidence="2 3">
    <name type="scientific">Stenotrophomonas mori</name>
    <dbReference type="NCBI Taxonomy" id="2871096"/>
    <lineage>
        <taxon>Bacteria</taxon>
        <taxon>Pseudomonadati</taxon>
        <taxon>Pseudomonadota</taxon>
        <taxon>Gammaproteobacteria</taxon>
        <taxon>Lysobacterales</taxon>
        <taxon>Lysobacteraceae</taxon>
        <taxon>Stenotrophomonas</taxon>
    </lineage>
</organism>
<dbReference type="InterPro" id="IPR012902">
    <property type="entry name" value="N_methyl_site"/>
</dbReference>
<name>A0ABT0SFT8_9GAMM</name>
<dbReference type="InterPro" id="IPR013362">
    <property type="entry name" value="Pilus_4_PilV"/>
</dbReference>
<reference evidence="2 3" key="1">
    <citation type="submission" date="2021-08" db="EMBL/GenBank/DDBJ databases">
        <title>Novel members of of the genus Stenotrophomonas from differernt environment.</title>
        <authorList>
            <person name="Deng Y."/>
        </authorList>
    </citation>
    <scope>NUCLEOTIDE SEQUENCE [LARGE SCALE GENOMIC DNA]</scope>
    <source>
        <strain evidence="2 3">CPCC 101365</strain>
    </source>
</reference>
<keyword evidence="1" id="KW-0472">Membrane</keyword>
<gene>
    <name evidence="2" type="primary">pilV</name>
    <name evidence="2" type="ORF">K5L01_05970</name>
</gene>
<feature type="transmembrane region" description="Helical" evidence="1">
    <location>
        <begin position="21"/>
        <end position="45"/>
    </location>
</feature>
<dbReference type="NCBIfam" id="TIGR02532">
    <property type="entry name" value="IV_pilin_GFxxxE"/>
    <property type="match status" value="1"/>
</dbReference>
<dbReference type="Pfam" id="PF07963">
    <property type="entry name" value="N_methyl"/>
    <property type="match status" value="1"/>
</dbReference>
<evidence type="ECO:0000313" key="2">
    <source>
        <dbReference type="EMBL" id="MCL7714195.1"/>
    </source>
</evidence>
<accession>A0ABT0SFT8</accession>
<dbReference type="PROSITE" id="PS00409">
    <property type="entry name" value="PROKAR_NTER_METHYL"/>
    <property type="match status" value="1"/>
</dbReference>
<dbReference type="NCBIfam" id="TIGR02523">
    <property type="entry name" value="type_IV_pilV"/>
    <property type="match status" value="1"/>
</dbReference>
<evidence type="ECO:0000313" key="3">
    <source>
        <dbReference type="Proteomes" id="UP001431235"/>
    </source>
</evidence>
<proteinExistence type="predicted"/>
<evidence type="ECO:0000256" key="1">
    <source>
        <dbReference type="SAM" id="Phobius"/>
    </source>
</evidence>
<dbReference type="RefSeq" id="WP_250062824.1">
    <property type="nucleotide sequence ID" value="NZ_JAIKTS010000001.1"/>
</dbReference>
<keyword evidence="3" id="KW-1185">Reference proteome</keyword>
<sequence>MSPRPPSAPYGARARQRGVSLLEVMISVLVLAIGLLGIAAMQALALRGGQSSLESSQAVMQSISIVEAMRANRPAAASYAIAMTCTPGSAGSLVQNDLRNWITDIKATMGVADDTTSCGQVQALGGDNYRITVQWDDQRAGGASNRQVVTEVRL</sequence>